<evidence type="ECO:0000256" key="2">
    <source>
        <dbReference type="ARBA" id="ARBA00022679"/>
    </source>
</evidence>
<protein>
    <submittedName>
        <fullName evidence="7">Ribosomal RNA small subunit methyltransferase B</fullName>
        <ecNumber evidence="7">2.1.1.176</ecNumber>
    </submittedName>
</protein>
<keyword evidence="2 5" id="KW-0808">Transferase</keyword>
<dbReference type="EC" id="2.1.1.176" evidence="7"/>
<dbReference type="Gene3D" id="3.40.50.150">
    <property type="entry name" value="Vaccinia Virus protein VP39"/>
    <property type="match status" value="1"/>
</dbReference>
<dbReference type="PANTHER" id="PTHR22807:SF53">
    <property type="entry name" value="RIBOSOMAL RNA SMALL SUBUNIT METHYLTRANSFERASE B-RELATED"/>
    <property type="match status" value="1"/>
</dbReference>
<dbReference type="KEGG" id="cgrn:4412665_01312"/>
<dbReference type="PANTHER" id="PTHR22807">
    <property type="entry name" value="NOP2 YEAST -RELATED NOL1/NOP2/FMU SUN DOMAIN-CONTAINING"/>
    <property type="match status" value="1"/>
</dbReference>
<dbReference type="InterPro" id="IPR001678">
    <property type="entry name" value="MeTrfase_RsmB-F_NOP2_dom"/>
</dbReference>
<dbReference type="SUPFAM" id="SSF53335">
    <property type="entry name" value="S-adenosyl-L-methionine-dependent methyltransferases"/>
    <property type="match status" value="1"/>
</dbReference>
<evidence type="ECO:0000256" key="3">
    <source>
        <dbReference type="ARBA" id="ARBA00022691"/>
    </source>
</evidence>
<proteinExistence type="inferred from homology"/>
<dbReference type="GO" id="GO:0006355">
    <property type="term" value="P:regulation of DNA-templated transcription"/>
    <property type="evidence" value="ECO:0007669"/>
    <property type="project" value="InterPro"/>
</dbReference>
<dbReference type="InterPro" id="IPR029063">
    <property type="entry name" value="SAM-dependent_MTases_sf"/>
</dbReference>
<dbReference type="InterPro" id="IPR035926">
    <property type="entry name" value="NusB-like_sf"/>
</dbReference>
<gene>
    <name evidence="7" type="primary">rsmB</name>
    <name evidence="7" type="ORF">SAMEA4412665_01312</name>
</gene>
<keyword evidence="1 5" id="KW-0489">Methyltransferase</keyword>
<dbReference type="eggNOG" id="COG0781">
    <property type="taxonomic scope" value="Bacteria"/>
</dbReference>
<dbReference type="GO" id="GO:0003723">
    <property type="term" value="F:RNA binding"/>
    <property type="evidence" value="ECO:0007669"/>
    <property type="project" value="UniProtKB-UniRule"/>
</dbReference>
<feature type="domain" description="SAM-dependent MTase RsmB/NOP-type" evidence="6">
    <location>
        <begin position="173"/>
        <end position="467"/>
    </location>
</feature>
<dbReference type="PROSITE" id="PS51686">
    <property type="entry name" value="SAM_MT_RSMB_NOP"/>
    <property type="match status" value="1"/>
</dbReference>
<keyword evidence="3 5" id="KW-0949">S-adenosyl-L-methionine</keyword>
<accession>A0A239WQ29</accession>
<evidence type="ECO:0000256" key="5">
    <source>
        <dbReference type="PROSITE-ProRule" id="PRU01023"/>
    </source>
</evidence>
<dbReference type="RefSeq" id="WP_021105569.1">
    <property type="nucleotide sequence ID" value="NZ_LT906441.1"/>
</dbReference>
<feature type="binding site" evidence="5">
    <location>
        <position position="335"/>
    </location>
    <ligand>
        <name>S-adenosyl-L-methionine</name>
        <dbReference type="ChEBI" id="CHEBI:59789"/>
    </ligand>
</feature>
<dbReference type="SUPFAM" id="SSF48013">
    <property type="entry name" value="NusB-like"/>
    <property type="match status" value="1"/>
</dbReference>
<reference evidence="7 8" key="1">
    <citation type="submission" date="2017-06" db="EMBL/GenBank/DDBJ databases">
        <authorList>
            <consortium name="Pathogen Informatics"/>
        </authorList>
    </citation>
    <scope>NUCLEOTIDE SEQUENCE [LARGE SCALE GENOMIC DNA]</scope>
    <source>
        <strain evidence="7 8">NCTC11865</strain>
    </source>
</reference>
<dbReference type="InterPro" id="IPR023267">
    <property type="entry name" value="RCMT"/>
</dbReference>
<dbReference type="GO" id="GO:0008173">
    <property type="term" value="F:RNA methyltransferase activity"/>
    <property type="evidence" value="ECO:0007669"/>
    <property type="project" value="InterPro"/>
</dbReference>
<dbReference type="Gene3D" id="1.10.940.10">
    <property type="entry name" value="NusB-like"/>
    <property type="match status" value="1"/>
</dbReference>
<evidence type="ECO:0000313" key="7">
    <source>
        <dbReference type="EMBL" id="SNV36043.1"/>
    </source>
</evidence>
<keyword evidence="4 5" id="KW-0694">RNA-binding</keyword>
<dbReference type="EMBL" id="LT906441">
    <property type="protein sequence ID" value="SNV36043.1"/>
    <property type="molecule type" value="Genomic_DNA"/>
</dbReference>
<sequence>MSSRSHSRRRRRCDPVRRVAYTALLATETRGAYANLALSEQLRMSALTGRDAAFATELVDGTARGTGSWDRIITAAGGRPASTLQPGVRVVLRMACHQILQMRVPTHAAVGTSVDLAAHVIGERVTGLVNAVARKISLHGLPEWAEIIAPDDPVEQLAIATLHPRWIVTEYAELLDGDESLDSENLAAGCAAGSGEVRRALMADNIAATPTLVVRPGLATVDELLAQGASACEYSRFGGHRAGNPREVPAVADGRAGVQDEGSQLVATALADTCDVDGPWVDICAGPGGKAALLAGLAAEHHRFFAAGELHPHRARLVANALAPIPGDHAVLVADGTHPPVRPGVCAAVMTDVPCSGLGALRRRPESRWRERDLDTLVPLQQDLLHHAIALARPGGVIGYVTCSPHHRETTEVVCQALRHEPVEALDTPSLMAGVPDCATGPDGRFVQLWPHRHGTDAMFCAVLRRTS</sequence>
<dbReference type="Pfam" id="PF01189">
    <property type="entry name" value="Methyltr_RsmB-F"/>
    <property type="match status" value="1"/>
</dbReference>
<feature type="binding site" evidence="5">
    <location>
        <begin position="284"/>
        <end position="290"/>
    </location>
    <ligand>
        <name>S-adenosyl-L-methionine</name>
        <dbReference type="ChEBI" id="CHEBI:59789"/>
    </ligand>
</feature>
<feature type="binding site" evidence="5">
    <location>
        <position position="352"/>
    </location>
    <ligand>
        <name>S-adenosyl-L-methionine</name>
        <dbReference type="ChEBI" id="CHEBI:59789"/>
    </ligand>
</feature>
<comment type="similarity">
    <text evidence="5">Belongs to the class I-like SAM-binding methyltransferase superfamily. RsmB/NOP family.</text>
</comment>
<evidence type="ECO:0000256" key="4">
    <source>
        <dbReference type="ARBA" id="ARBA00022884"/>
    </source>
</evidence>
<dbReference type="PRINTS" id="PR02008">
    <property type="entry name" value="RCMTFAMILY"/>
</dbReference>
<feature type="binding site" evidence="5">
    <location>
        <position position="309"/>
    </location>
    <ligand>
        <name>S-adenosyl-L-methionine</name>
        <dbReference type="ChEBI" id="CHEBI:59789"/>
    </ligand>
</feature>
<dbReference type="InterPro" id="IPR006027">
    <property type="entry name" value="NusB_RsmB_TIM44"/>
</dbReference>
<dbReference type="GO" id="GO:0001510">
    <property type="term" value="P:RNA methylation"/>
    <property type="evidence" value="ECO:0007669"/>
    <property type="project" value="InterPro"/>
</dbReference>
<evidence type="ECO:0000259" key="6">
    <source>
        <dbReference type="PROSITE" id="PS51686"/>
    </source>
</evidence>
<dbReference type="InterPro" id="IPR049560">
    <property type="entry name" value="MeTrfase_RsmB-F_NOP2_cat"/>
</dbReference>
<feature type="active site" description="Nucleophile" evidence="5">
    <location>
        <position position="403"/>
    </location>
</feature>
<dbReference type="Pfam" id="PF01029">
    <property type="entry name" value="NusB"/>
    <property type="match status" value="1"/>
</dbReference>
<evidence type="ECO:0000256" key="1">
    <source>
        <dbReference type="ARBA" id="ARBA00022603"/>
    </source>
</evidence>
<dbReference type="eggNOG" id="COG0144">
    <property type="taxonomic scope" value="Bacteria"/>
</dbReference>
<name>A0A239WQ29_9ACTN</name>
<evidence type="ECO:0000313" key="8">
    <source>
        <dbReference type="Proteomes" id="UP000215332"/>
    </source>
</evidence>
<dbReference type="AlphaFoldDB" id="A0A239WQ29"/>
<dbReference type="Proteomes" id="UP000215332">
    <property type="component" value="Chromosome 1"/>
</dbReference>
<organism evidence="7 8">
    <name type="scientific">Cutibacterium granulosum</name>
    <dbReference type="NCBI Taxonomy" id="33011"/>
    <lineage>
        <taxon>Bacteria</taxon>
        <taxon>Bacillati</taxon>
        <taxon>Actinomycetota</taxon>
        <taxon>Actinomycetes</taxon>
        <taxon>Propionibacteriales</taxon>
        <taxon>Propionibacteriaceae</taxon>
        <taxon>Cutibacterium</taxon>
    </lineage>
</organism>